<dbReference type="InterPro" id="IPR009056">
    <property type="entry name" value="Cyt_c-like_dom"/>
</dbReference>
<keyword evidence="8" id="KW-1185">Reference proteome</keyword>
<feature type="chain" id="PRO_5011667710" evidence="5">
    <location>
        <begin position="21"/>
        <end position="135"/>
    </location>
</feature>
<dbReference type="SUPFAM" id="SSF46626">
    <property type="entry name" value="Cytochrome c"/>
    <property type="match status" value="1"/>
</dbReference>
<dbReference type="Proteomes" id="UP000198539">
    <property type="component" value="Unassembled WGS sequence"/>
</dbReference>
<reference evidence="7 8" key="1">
    <citation type="submission" date="2016-10" db="EMBL/GenBank/DDBJ databases">
        <authorList>
            <person name="de Groot N.N."/>
        </authorList>
    </citation>
    <scope>NUCLEOTIDE SEQUENCE [LARGE SCALE GENOMIC DNA]</scope>
    <source>
        <strain evidence="7 8">CGMCC 1.8894</strain>
    </source>
</reference>
<dbReference type="EMBL" id="FNOM01000001">
    <property type="protein sequence ID" value="SDW31841.1"/>
    <property type="molecule type" value="Genomic_DNA"/>
</dbReference>
<feature type="signal peptide" evidence="5">
    <location>
        <begin position="1"/>
        <end position="20"/>
    </location>
</feature>
<dbReference type="InterPro" id="IPR036909">
    <property type="entry name" value="Cyt_c-like_dom_sf"/>
</dbReference>
<dbReference type="OrthoDB" id="9805828at2"/>
<sequence>MKRFLVAATTALCASQPAFAADPSVGAQEWRQCRACHMITAPDGETVQRGGRVGPNLYGLIGRRAGSVEGFRYGEGLSAAGAAGLVWSEATLTAYLQGPDAFLQAQLGDAGAQSNMDAHTVTNPADMAAYLATFN</sequence>
<evidence type="ECO:0000259" key="6">
    <source>
        <dbReference type="PROSITE" id="PS51007"/>
    </source>
</evidence>
<organism evidence="7 8">
    <name type="scientific">Roseicitreum antarcticum</name>
    <dbReference type="NCBI Taxonomy" id="564137"/>
    <lineage>
        <taxon>Bacteria</taxon>
        <taxon>Pseudomonadati</taxon>
        <taxon>Pseudomonadota</taxon>
        <taxon>Alphaproteobacteria</taxon>
        <taxon>Rhodobacterales</taxon>
        <taxon>Paracoccaceae</taxon>
        <taxon>Roseicitreum</taxon>
    </lineage>
</organism>
<proteinExistence type="predicted"/>
<dbReference type="AlphaFoldDB" id="A0A1H2SJN0"/>
<keyword evidence="5" id="KW-0732">Signal</keyword>
<protein>
    <submittedName>
        <fullName evidence="7">Cytochrome c</fullName>
    </submittedName>
</protein>
<accession>A0A1H2SJN0</accession>
<evidence type="ECO:0000256" key="1">
    <source>
        <dbReference type="ARBA" id="ARBA00022617"/>
    </source>
</evidence>
<dbReference type="STRING" id="564137.SAMN04488238_101627"/>
<keyword evidence="2 4" id="KW-0479">Metal-binding</keyword>
<dbReference type="GO" id="GO:0046872">
    <property type="term" value="F:metal ion binding"/>
    <property type="evidence" value="ECO:0007669"/>
    <property type="project" value="UniProtKB-KW"/>
</dbReference>
<name>A0A1H2SJN0_9RHOB</name>
<evidence type="ECO:0000313" key="8">
    <source>
        <dbReference type="Proteomes" id="UP000198539"/>
    </source>
</evidence>
<evidence type="ECO:0000313" key="7">
    <source>
        <dbReference type="EMBL" id="SDW31841.1"/>
    </source>
</evidence>
<dbReference type="GO" id="GO:0020037">
    <property type="term" value="F:heme binding"/>
    <property type="evidence" value="ECO:0007669"/>
    <property type="project" value="InterPro"/>
</dbReference>
<keyword evidence="1 4" id="KW-0349">Heme</keyword>
<keyword evidence="3 4" id="KW-0408">Iron</keyword>
<evidence type="ECO:0000256" key="3">
    <source>
        <dbReference type="ARBA" id="ARBA00023004"/>
    </source>
</evidence>
<evidence type="ECO:0000256" key="5">
    <source>
        <dbReference type="SAM" id="SignalP"/>
    </source>
</evidence>
<dbReference type="Gene3D" id="1.10.760.10">
    <property type="entry name" value="Cytochrome c-like domain"/>
    <property type="match status" value="1"/>
</dbReference>
<evidence type="ECO:0000256" key="2">
    <source>
        <dbReference type="ARBA" id="ARBA00022723"/>
    </source>
</evidence>
<dbReference type="PROSITE" id="PS51007">
    <property type="entry name" value="CYTC"/>
    <property type="match status" value="1"/>
</dbReference>
<feature type="domain" description="Cytochrome c" evidence="6">
    <location>
        <begin position="21"/>
        <end position="135"/>
    </location>
</feature>
<evidence type="ECO:0000256" key="4">
    <source>
        <dbReference type="PROSITE-ProRule" id="PRU00433"/>
    </source>
</evidence>
<gene>
    <name evidence="7" type="ORF">SAMN04488238_101627</name>
</gene>
<dbReference type="GO" id="GO:0009055">
    <property type="term" value="F:electron transfer activity"/>
    <property type="evidence" value="ECO:0007669"/>
    <property type="project" value="InterPro"/>
</dbReference>
<dbReference type="RefSeq" id="WP_143033448.1">
    <property type="nucleotide sequence ID" value="NZ_CP061498.1"/>
</dbReference>